<reference evidence="1 2" key="1">
    <citation type="submission" date="2017-11" db="EMBL/GenBank/DDBJ databases">
        <title>Complete genome of Rhizobium leguminosarum Norway, an ineffective micro-symbiont.</title>
        <authorList>
            <person name="Hoffrichter A."/>
            <person name="Liang J."/>
            <person name="Brachmann A."/>
            <person name="Marin M."/>
        </authorList>
    </citation>
    <scope>NUCLEOTIDE SEQUENCE [LARGE SCALE GENOMIC DNA]</scope>
    <source>
        <strain evidence="1 2">Norway</strain>
        <plasmid evidence="2">Plasmid prln3</plasmid>
    </source>
</reference>
<evidence type="ECO:0000313" key="2">
    <source>
        <dbReference type="Proteomes" id="UP000238523"/>
    </source>
</evidence>
<dbReference type="PANTHER" id="PTHR33657">
    <property type="entry name" value="DOMAIN PROTEIN, PUTATIVE (AFU_ORTHOLOGUE AFUA_5G00600)-RELATED"/>
    <property type="match status" value="1"/>
</dbReference>
<organism evidence="1 2">
    <name type="scientific">Rhizobium leguminosarum</name>
    <dbReference type="NCBI Taxonomy" id="384"/>
    <lineage>
        <taxon>Bacteria</taxon>
        <taxon>Pseudomonadati</taxon>
        <taxon>Pseudomonadota</taxon>
        <taxon>Alphaproteobacteria</taxon>
        <taxon>Hyphomicrobiales</taxon>
        <taxon>Rhizobiaceae</taxon>
        <taxon>Rhizobium/Agrobacterium group</taxon>
        <taxon>Rhizobium</taxon>
    </lineage>
</organism>
<geneLocation type="plasmid" evidence="2">
    <name>prln3</name>
</geneLocation>
<dbReference type="RefSeq" id="WP_105009984.1">
    <property type="nucleotide sequence ID" value="NZ_CP025015.1"/>
</dbReference>
<accession>A0A2K9ZI13</accession>
<dbReference type="AlphaFoldDB" id="A0A2K9ZI13"/>
<dbReference type="PIRSF" id="PIRSF029958">
    <property type="entry name" value="Necrosis-inducing_protein"/>
    <property type="match status" value="1"/>
</dbReference>
<protein>
    <submittedName>
        <fullName evidence="1">Necrosis inducing</fullName>
    </submittedName>
</protein>
<dbReference type="InterPro" id="IPR008701">
    <property type="entry name" value="NPP1"/>
</dbReference>
<sequence length="246" mass="27424">MLRKKSKVASTSASRRRTLFAALIFALICGRSVEADAPQVINHDEVQGFPDSTSEFLKTYQPYLKVDSGCVPFPAVDAAGNVSGGLNPSGFASDGCSKNLGQIYVRADEFKGECAVMYSWFFPKNKIGDWPTDVGSRYDWQNVIVWLSGCDGQAHVNAVSYWSNRGYHTTTKPHMDGTHPLVAYVDDYSIGHRVVGTSTRGGMQPAISWFDLTYEAMFTLDLYDFGVSVPFITRNFYQNLPRAYYR</sequence>
<dbReference type="PANTHER" id="PTHR33657:SF8">
    <property type="entry name" value="DOMAIN PROTEIN, PUTATIVE (AFU_ORTHOLOGUE AFUA_5G00600)-RELATED"/>
    <property type="match status" value="1"/>
</dbReference>
<dbReference type="Pfam" id="PF05630">
    <property type="entry name" value="NPP1"/>
    <property type="match status" value="1"/>
</dbReference>
<dbReference type="EMBL" id="CP025015">
    <property type="protein sequence ID" value="AUW47671.1"/>
    <property type="molecule type" value="Genomic_DNA"/>
</dbReference>
<gene>
    <name evidence="1" type="ORF">CUJ84_pRLN3000564</name>
</gene>
<name>A0A2K9ZI13_RHILE</name>
<proteinExistence type="predicted"/>
<evidence type="ECO:0000313" key="1">
    <source>
        <dbReference type="EMBL" id="AUW47671.1"/>
    </source>
</evidence>
<keyword evidence="1" id="KW-0614">Plasmid</keyword>
<dbReference type="Proteomes" id="UP000238523">
    <property type="component" value="Plasmid pRLN3"/>
</dbReference>